<gene>
    <name evidence="2" type="ORF">ACFOM9_03660</name>
</gene>
<proteinExistence type="predicted"/>
<feature type="compositionally biased region" description="Basic and acidic residues" evidence="1">
    <location>
        <begin position="10"/>
        <end position="21"/>
    </location>
</feature>
<comment type="caution">
    <text evidence="2">The sequence shown here is derived from an EMBL/GenBank/DDBJ whole genome shotgun (WGS) entry which is preliminary data.</text>
</comment>
<evidence type="ECO:0000313" key="2">
    <source>
        <dbReference type="EMBL" id="MFC3659177.1"/>
    </source>
</evidence>
<feature type="region of interest" description="Disordered" evidence="1">
    <location>
        <begin position="1"/>
        <end position="23"/>
    </location>
</feature>
<reference evidence="3" key="1">
    <citation type="journal article" date="2019" name="Int. J. Syst. Evol. Microbiol.">
        <title>The Global Catalogue of Microorganisms (GCM) 10K type strain sequencing project: providing services to taxonomists for standard genome sequencing and annotation.</title>
        <authorList>
            <consortium name="The Broad Institute Genomics Platform"/>
            <consortium name="The Broad Institute Genome Sequencing Center for Infectious Disease"/>
            <person name="Wu L."/>
            <person name="Ma J."/>
        </authorList>
    </citation>
    <scope>NUCLEOTIDE SEQUENCE [LARGE SCALE GENOMIC DNA]</scope>
    <source>
        <strain evidence="3">KCTC 42211</strain>
    </source>
</reference>
<keyword evidence="3" id="KW-1185">Reference proteome</keyword>
<sequence length="92" mass="9905">MPDASAPTERSSHRVDDDVRHRPGCPAALRARLHRSQRIDTGHAVAGIDSGTRVSMRMWLDAGHPVVAATGHAVECQADFGYDTRVFVGTLG</sequence>
<dbReference type="Proteomes" id="UP001595724">
    <property type="component" value="Unassembled WGS sequence"/>
</dbReference>
<name>A0ABV7UQG5_9GAMM</name>
<evidence type="ECO:0000256" key="1">
    <source>
        <dbReference type="SAM" id="MobiDB-lite"/>
    </source>
</evidence>
<organism evidence="2 3">
    <name type="scientific">Luteimonas notoginsengisoli</name>
    <dbReference type="NCBI Taxonomy" id="1578200"/>
    <lineage>
        <taxon>Bacteria</taxon>
        <taxon>Pseudomonadati</taxon>
        <taxon>Pseudomonadota</taxon>
        <taxon>Gammaproteobacteria</taxon>
        <taxon>Lysobacterales</taxon>
        <taxon>Lysobacteraceae</taxon>
        <taxon>Luteimonas</taxon>
    </lineage>
</organism>
<evidence type="ECO:0000313" key="3">
    <source>
        <dbReference type="Proteomes" id="UP001595724"/>
    </source>
</evidence>
<dbReference type="EMBL" id="JBHRYF010000001">
    <property type="protein sequence ID" value="MFC3659177.1"/>
    <property type="molecule type" value="Genomic_DNA"/>
</dbReference>
<accession>A0ABV7UQG5</accession>
<dbReference type="RefSeq" id="WP_386706274.1">
    <property type="nucleotide sequence ID" value="NZ_JBHRYF010000001.1"/>
</dbReference>
<protein>
    <submittedName>
        <fullName evidence="2">Uncharacterized protein</fullName>
    </submittedName>
</protein>